<dbReference type="EMBL" id="CAMPGE010027963">
    <property type="protein sequence ID" value="CAI2385536.1"/>
    <property type="molecule type" value="Genomic_DNA"/>
</dbReference>
<evidence type="ECO:0000313" key="3">
    <source>
        <dbReference type="Proteomes" id="UP001295684"/>
    </source>
</evidence>
<dbReference type="InterPro" id="IPR011990">
    <property type="entry name" value="TPR-like_helical_dom_sf"/>
</dbReference>
<evidence type="ECO:0000313" key="2">
    <source>
        <dbReference type="EMBL" id="CAI2385536.1"/>
    </source>
</evidence>
<evidence type="ECO:0000256" key="1">
    <source>
        <dbReference type="ARBA" id="ARBA00038101"/>
    </source>
</evidence>
<dbReference type="InterPro" id="IPR050767">
    <property type="entry name" value="Sel1_AlgK"/>
</dbReference>
<protein>
    <submittedName>
        <fullName evidence="2">Uncharacterized protein</fullName>
    </submittedName>
</protein>
<dbReference type="InterPro" id="IPR006597">
    <property type="entry name" value="Sel1-like"/>
</dbReference>
<dbReference type="SUPFAM" id="SSF81901">
    <property type="entry name" value="HCP-like"/>
    <property type="match status" value="1"/>
</dbReference>
<name>A0AAD2DAP1_EUPCR</name>
<reference evidence="2" key="1">
    <citation type="submission" date="2023-07" db="EMBL/GenBank/DDBJ databases">
        <authorList>
            <consortium name="AG Swart"/>
            <person name="Singh M."/>
            <person name="Singh A."/>
            <person name="Seah K."/>
            <person name="Emmerich C."/>
        </authorList>
    </citation>
    <scope>NUCLEOTIDE SEQUENCE</scope>
    <source>
        <strain evidence="2">DP1</strain>
    </source>
</reference>
<sequence>MLLSYTCCKWPLIDALTEMNELLMYQESTQNKSQHERVTLKYQDILEFYQTDTHDGHLLGVFQTLFAGDFNTTLELFRQYSVGEDSNLESLRYFMYFLSNFIQGVPNPYNYTNISLEELAFEAQKDEDIRKFRKVDFLLLMHFWKENSPRRQSSESDLGDYRDNSKQLENEILTYLSTILELQTNENRFYDLEGLRMMSKSDKKCEETLKYYLNLAKTSRDYFYQNHAMHSMTDLNNFSTRGKNLSAEKMFQAKQDVNDSLQKMGFEASDPDFIDFLMTTNTSVMDKQIFGEFRTWKNTKILAKKLMDSNSTDGSMKHEDLEVSLFDTNQLKFGDEGSEEISYFKEMAKHSTHSEYHLILGNLYLLGNKAKGIEPNRFLALFYFEEAAKRGSNVAHYNLGLLLQEESPWKALSHFKICARNNFTTCNLALGTMYYQAERFGIEKNIEMAIRYLELAKDGEHFEACSILAHIYLTEPSHINKEEAYKNLDYAYRNELDMNAKLMMISYYYENLFKPITPTTCDKINGILQDLVVSNEGEKWFKFAYQVYFSSDYSQKYPTNHKILWNPDHALLLLSYASLLGNQGAAFITAKIWENDENVTLKCRFGNNKICASYFYLRFYYSSPEHTFIGVKAADLLMQIEEFDQPPENPDFIPFMQGLNKKVAFNIYHQLSEKDPKAKFQLAYCYYTGQGTEVNTTRASEVWSSIVSEAWHNKISIMNIFPAFFAKYYIDLERWAKS</sequence>
<dbReference type="GO" id="GO:0036503">
    <property type="term" value="P:ERAD pathway"/>
    <property type="evidence" value="ECO:0007669"/>
    <property type="project" value="TreeGrafter"/>
</dbReference>
<dbReference type="Pfam" id="PF08238">
    <property type="entry name" value="Sel1"/>
    <property type="match status" value="3"/>
</dbReference>
<accession>A0AAD2DAP1</accession>
<organism evidence="2 3">
    <name type="scientific">Euplotes crassus</name>
    <dbReference type="NCBI Taxonomy" id="5936"/>
    <lineage>
        <taxon>Eukaryota</taxon>
        <taxon>Sar</taxon>
        <taxon>Alveolata</taxon>
        <taxon>Ciliophora</taxon>
        <taxon>Intramacronucleata</taxon>
        <taxon>Spirotrichea</taxon>
        <taxon>Hypotrichia</taxon>
        <taxon>Euplotida</taxon>
        <taxon>Euplotidae</taxon>
        <taxon>Moneuplotes</taxon>
    </lineage>
</organism>
<comment type="caution">
    <text evidence="2">The sequence shown here is derived from an EMBL/GenBank/DDBJ whole genome shotgun (WGS) entry which is preliminary data.</text>
</comment>
<dbReference type="GO" id="GO:0005789">
    <property type="term" value="C:endoplasmic reticulum membrane"/>
    <property type="evidence" value="ECO:0007669"/>
    <property type="project" value="TreeGrafter"/>
</dbReference>
<comment type="similarity">
    <text evidence="1">Belongs to the sel-1 family.</text>
</comment>
<dbReference type="PANTHER" id="PTHR11102">
    <property type="entry name" value="SEL-1-LIKE PROTEIN"/>
    <property type="match status" value="1"/>
</dbReference>
<dbReference type="Proteomes" id="UP001295684">
    <property type="component" value="Unassembled WGS sequence"/>
</dbReference>
<keyword evidence="3" id="KW-1185">Reference proteome</keyword>
<dbReference type="PANTHER" id="PTHR11102:SF147">
    <property type="entry name" value="SEL1L ADAPTOR SUBUNIT OF ERAD E3 UBIQUITIN LIGASE"/>
    <property type="match status" value="1"/>
</dbReference>
<dbReference type="AlphaFoldDB" id="A0AAD2DAP1"/>
<proteinExistence type="inferred from homology"/>
<dbReference type="Gene3D" id="1.25.40.10">
    <property type="entry name" value="Tetratricopeptide repeat domain"/>
    <property type="match status" value="1"/>
</dbReference>
<dbReference type="SMART" id="SM00671">
    <property type="entry name" value="SEL1"/>
    <property type="match status" value="3"/>
</dbReference>
<gene>
    <name evidence="2" type="ORF">ECRASSUSDP1_LOCUS27109</name>
</gene>